<dbReference type="Proteomes" id="UP000663869">
    <property type="component" value="Unassembled WGS sequence"/>
</dbReference>
<dbReference type="Proteomes" id="UP000663862">
    <property type="component" value="Unassembled WGS sequence"/>
</dbReference>
<evidence type="ECO:0000313" key="2">
    <source>
        <dbReference type="EMBL" id="CAF4707379.1"/>
    </source>
</evidence>
<protein>
    <submittedName>
        <fullName evidence="1">Uncharacterized protein</fullName>
    </submittedName>
</protein>
<evidence type="ECO:0000313" key="1">
    <source>
        <dbReference type="EMBL" id="CAF3452785.1"/>
    </source>
</evidence>
<accession>A0A818E7Y3</accession>
<dbReference type="EMBL" id="CAJNYU010001611">
    <property type="protein sequence ID" value="CAF3452785.1"/>
    <property type="molecule type" value="Genomic_DNA"/>
</dbReference>
<proteinExistence type="predicted"/>
<comment type="caution">
    <text evidence="1">The sequence shown here is derived from an EMBL/GenBank/DDBJ whole genome shotgun (WGS) entry which is preliminary data.</text>
</comment>
<sequence length="73" mass="8064">MHKTASLNSLNLKVTFTESMLTSTTNQEIKPNQLLKDARRMAIIPTPNRPTNLSTSAKVESFATNTSALMNNK</sequence>
<gene>
    <name evidence="1" type="ORF">FME351_LOCUS13509</name>
    <name evidence="2" type="ORF">TSG867_LOCUS33587</name>
</gene>
<feature type="non-terminal residue" evidence="1">
    <location>
        <position position="73"/>
    </location>
</feature>
<name>A0A818E7Y3_9BILA</name>
<dbReference type="EMBL" id="CAJOBQ010010831">
    <property type="protein sequence ID" value="CAF4707379.1"/>
    <property type="molecule type" value="Genomic_DNA"/>
</dbReference>
<organism evidence="1 3">
    <name type="scientific">Rotaria socialis</name>
    <dbReference type="NCBI Taxonomy" id="392032"/>
    <lineage>
        <taxon>Eukaryota</taxon>
        <taxon>Metazoa</taxon>
        <taxon>Spiralia</taxon>
        <taxon>Gnathifera</taxon>
        <taxon>Rotifera</taxon>
        <taxon>Eurotatoria</taxon>
        <taxon>Bdelloidea</taxon>
        <taxon>Philodinida</taxon>
        <taxon>Philodinidae</taxon>
        <taxon>Rotaria</taxon>
    </lineage>
</organism>
<dbReference type="AlphaFoldDB" id="A0A818E7Y3"/>
<evidence type="ECO:0000313" key="3">
    <source>
        <dbReference type="Proteomes" id="UP000663869"/>
    </source>
</evidence>
<reference evidence="1" key="1">
    <citation type="submission" date="2021-02" db="EMBL/GenBank/DDBJ databases">
        <authorList>
            <person name="Nowell W R."/>
        </authorList>
    </citation>
    <scope>NUCLEOTIDE SEQUENCE</scope>
</reference>